<evidence type="ECO:0000256" key="1">
    <source>
        <dbReference type="SAM" id="Phobius"/>
    </source>
</evidence>
<organism evidence="2 3">
    <name type="scientific">Reyranella aquatilis</name>
    <dbReference type="NCBI Taxonomy" id="2035356"/>
    <lineage>
        <taxon>Bacteria</taxon>
        <taxon>Pseudomonadati</taxon>
        <taxon>Pseudomonadota</taxon>
        <taxon>Alphaproteobacteria</taxon>
        <taxon>Hyphomicrobiales</taxon>
        <taxon>Reyranellaceae</taxon>
        <taxon>Reyranella</taxon>
    </lineage>
</organism>
<protein>
    <recommendedName>
        <fullName evidence="4">DUF1453 domain-containing protein</fullName>
    </recommendedName>
</protein>
<evidence type="ECO:0000313" key="3">
    <source>
        <dbReference type="Proteomes" id="UP001198862"/>
    </source>
</evidence>
<evidence type="ECO:0000313" key="2">
    <source>
        <dbReference type="EMBL" id="MCC8431451.1"/>
    </source>
</evidence>
<feature type="transmembrane region" description="Helical" evidence="1">
    <location>
        <begin position="136"/>
        <end position="156"/>
    </location>
</feature>
<gene>
    <name evidence="2" type="ORF">LJ725_20960</name>
</gene>
<comment type="caution">
    <text evidence="2">The sequence shown here is derived from an EMBL/GenBank/DDBJ whole genome shotgun (WGS) entry which is preliminary data.</text>
</comment>
<accession>A0ABS8KZE5</accession>
<reference evidence="2 3" key="1">
    <citation type="submission" date="2021-11" db="EMBL/GenBank/DDBJ databases">
        <authorList>
            <person name="Lee D.-H."/>
            <person name="Kim S.-B."/>
        </authorList>
    </citation>
    <scope>NUCLEOTIDE SEQUENCE [LARGE SCALE GENOMIC DNA]</scope>
    <source>
        <strain evidence="2 3">KCTC 52223</strain>
    </source>
</reference>
<feature type="transmembrane region" description="Helical" evidence="1">
    <location>
        <begin position="62"/>
        <end position="81"/>
    </location>
</feature>
<feature type="transmembrane region" description="Helical" evidence="1">
    <location>
        <begin position="102"/>
        <end position="124"/>
    </location>
</feature>
<feature type="transmembrane region" description="Helical" evidence="1">
    <location>
        <begin position="6"/>
        <end position="24"/>
    </location>
</feature>
<sequence>MIHNLTLVHLLLALAAGGCIYLSLREVRRRYISTWRLFAPAFMALFVGCVLSLLQLAEHQPAWMFGTALGVGFAIGAIRGMTIGIEHDMYRPRVNLSHAAKLLLLWVAIVVGGTVVVECVGAFFDRPELDLVRFAAALVAMACAGAMLGRALLLTIRLHRADRGSA</sequence>
<keyword evidence="1" id="KW-0812">Transmembrane</keyword>
<name>A0ABS8KZE5_9HYPH</name>
<proteinExistence type="predicted"/>
<keyword evidence="3" id="KW-1185">Reference proteome</keyword>
<feature type="transmembrane region" description="Helical" evidence="1">
    <location>
        <begin position="36"/>
        <end position="56"/>
    </location>
</feature>
<evidence type="ECO:0008006" key="4">
    <source>
        <dbReference type="Google" id="ProtNLM"/>
    </source>
</evidence>
<dbReference type="Proteomes" id="UP001198862">
    <property type="component" value="Unassembled WGS sequence"/>
</dbReference>
<dbReference type="RefSeq" id="WP_230552749.1">
    <property type="nucleotide sequence ID" value="NZ_JAJISD010000009.1"/>
</dbReference>
<keyword evidence="1" id="KW-0472">Membrane</keyword>
<dbReference type="EMBL" id="JAJISD010000009">
    <property type="protein sequence ID" value="MCC8431451.1"/>
    <property type="molecule type" value="Genomic_DNA"/>
</dbReference>
<keyword evidence="1" id="KW-1133">Transmembrane helix</keyword>